<evidence type="ECO:0000256" key="8">
    <source>
        <dbReference type="ARBA" id="ARBA00022741"/>
    </source>
</evidence>
<dbReference type="CDD" id="cd00082">
    <property type="entry name" value="HisKA"/>
    <property type="match status" value="1"/>
</dbReference>
<evidence type="ECO:0000259" key="16">
    <source>
        <dbReference type="PROSITE" id="PS50112"/>
    </source>
</evidence>
<evidence type="ECO:0000313" key="18">
    <source>
        <dbReference type="Proteomes" id="UP000243376"/>
    </source>
</evidence>
<dbReference type="GO" id="GO:0005886">
    <property type="term" value="C:plasma membrane"/>
    <property type="evidence" value="ECO:0007669"/>
    <property type="project" value="UniProtKB-SubCell"/>
</dbReference>
<evidence type="ECO:0000256" key="4">
    <source>
        <dbReference type="ARBA" id="ARBA00012438"/>
    </source>
</evidence>
<dbReference type="GO" id="GO:0006355">
    <property type="term" value="P:regulation of DNA-templated transcription"/>
    <property type="evidence" value="ECO:0007669"/>
    <property type="project" value="InterPro"/>
</dbReference>
<dbReference type="Gene3D" id="3.30.450.20">
    <property type="entry name" value="PAS domain"/>
    <property type="match status" value="1"/>
</dbReference>
<dbReference type="SUPFAM" id="SSF52172">
    <property type="entry name" value="CheY-like"/>
    <property type="match status" value="1"/>
</dbReference>
<dbReference type="InterPro" id="IPR013767">
    <property type="entry name" value="PAS_fold"/>
</dbReference>
<accession>A0A2J6WTK1</accession>
<keyword evidence="10" id="KW-0067">ATP-binding</keyword>
<keyword evidence="9 17" id="KW-0418">Kinase</keyword>
<dbReference type="EMBL" id="PNIQ01001040">
    <property type="protein sequence ID" value="PMP74014.1"/>
    <property type="molecule type" value="Genomic_DNA"/>
</dbReference>
<dbReference type="GO" id="GO:0009927">
    <property type="term" value="F:histidine phosphotransfer kinase activity"/>
    <property type="evidence" value="ECO:0007669"/>
    <property type="project" value="TreeGrafter"/>
</dbReference>
<dbReference type="SUPFAM" id="SSF55781">
    <property type="entry name" value="GAF domain-like"/>
    <property type="match status" value="2"/>
</dbReference>
<dbReference type="SUPFAM" id="SSF55785">
    <property type="entry name" value="PYP-like sensor domain (PAS domain)"/>
    <property type="match status" value="1"/>
</dbReference>
<dbReference type="Gene3D" id="3.40.50.2300">
    <property type="match status" value="1"/>
</dbReference>
<dbReference type="CDD" id="cd16922">
    <property type="entry name" value="HATPase_EvgS-ArcB-TorS-like"/>
    <property type="match status" value="1"/>
</dbReference>
<evidence type="ECO:0000256" key="2">
    <source>
        <dbReference type="ARBA" id="ARBA00004236"/>
    </source>
</evidence>
<comment type="subcellular location">
    <subcellularLocation>
        <location evidence="2">Cell membrane</location>
    </subcellularLocation>
    <subcellularLocation>
        <location evidence="3">Membrane raft</location>
        <topology evidence="3">Multi-pass membrane protein</topology>
    </subcellularLocation>
</comment>
<dbReference type="CDD" id="cd00130">
    <property type="entry name" value="PAS"/>
    <property type="match status" value="1"/>
</dbReference>
<dbReference type="EC" id="2.7.13.3" evidence="4"/>
<feature type="domain" description="Histidine kinase" evidence="14">
    <location>
        <begin position="468"/>
        <end position="694"/>
    </location>
</feature>
<dbReference type="InterPro" id="IPR011006">
    <property type="entry name" value="CheY-like_superfamily"/>
</dbReference>
<dbReference type="InterPro" id="IPR004358">
    <property type="entry name" value="Sig_transdc_His_kin-like_C"/>
</dbReference>
<evidence type="ECO:0000256" key="9">
    <source>
        <dbReference type="ARBA" id="ARBA00022777"/>
    </source>
</evidence>
<dbReference type="InterPro" id="IPR000014">
    <property type="entry name" value="PAS"/>
</dbReference>
<dbReference type="PANTHER" id="PTHR43047">
    <property type="entry name" value="TWO-COMPONENT HISTIDINE PROTEIN KINASE"/>
    <property type="match status" value="1"/>
</dbReference>
<dbReference type="InterPro" id="IPR001789">
    <property type="entry name" value="Sig_transdc_resp-reg_receiver"/>
</dbReference>
<proteinExistence type="predicted"/>
<dbReference type="FunFam" id="3.30.565.10:FF:000023">
    <property type="entry name" value="PAS domain-containing sensor histidine kinase"/>
    <property type="match status" value="1"/>
</dbReference>
<dbReference type="SMART" id="SM00448">
    <property type="entry name" value="REC"/>
    <property type="match status" value="1"/>
</dbReference>
<dbReference type="InterPro" id="IPR005467">
    <property type="entry name" value="His_kinase_dom"/>
</dbReference>
<dbReference type="PANTHER" id="PTHR43047:SF72">
    <property type="entry name" value="OSMOSENSING HISTIDINE PROTEIN KINASE SLN1"/>
    <property type="match status" value="1"/>
</dbReference>
<reference evidence="17 18" key="1">
    <citation type="submission" date="2018-01" db="EMBL/GenBank/DDBJ databases">
        <title>Metagenomic assembled genomes from two thermal pools in the Uzon Caldera, Kamchatka, Russia.</title>
        <authorList>
            <person name="Wilkins L."/>
            <person name="Ettinger C."/>
        </authorList>
    </citation>
    <scope>NUCLEOTIDE SEQUENCE [LARGE SCALE GENOMIC DNA]</scope>
    <source>
        <strain evidence="17">ZAV-02</strain>
    </source>
</reference>
<comment type="catalytic activity">
    <reaction evidence="1">
        <text>ATP + protein L-histidine = ADP + protein N-phospho-L-histidine.</text>
        <dbReference type="EC" id="2.7.13.3"/>
    </reaction>
</comment>
<dbReference type="Pfam" id="PF00072">
    <property type="entry name" value="Response_reg"/>
    <property type="match status" value="1"/>
</dbReference>
<dbReference type="InterPro" id="IPR036890">
    <property type="entry name" value="HATPase_C_sf"/>
</dbReference>
<dbReference type="SUPFAM" id="SSF47384">
    <property type="entry name" value="Homodimeric domain of signal transducing histidine kinase"/>
    <property type="match status" value="1"/>
</dbReference>
<dbReference type="InterPro" id="IPR003661">
    <property type="entry name" value="HisK_dim/P_dom"/>
</dbReference>
<evidence type="ECO:0000256" key="12">
    <source>
        <dbReference type="ARBA" id="ARBA00023136"/>
    </source>
</evidence>
<dbReference type="AlphaFoldDB" id="A0A2J6WTK1"/>
<dbReference type="Pfam" id="PF13185">
    <property type="entry name" value="GAF_2"/>
    <property type="match status" value="1"/>
</dbReference>
<dbReference type="PROSITE" id="PS50112">
    <property type="entry name" value="PAS"/>
    <property type="match status" value="1"/>
</dbReference>
<evidence type="ECO:0000256" key="6">
    <source>
        <dbReference type="ARBA" id="ARBA00022553"/>
    </source>
</evidence>
<dbReference type="FunFam" id="1.10.287.130:FF:000001">
    <property type="entry name" value="Two-component sensor histidine kinase"/>
    <property type="match status" value="1"/>
</dbReference>
<keyword evidence="12" id="KW-0472">Membrane</keyword>
<dbReference type="PROSITE" id="PS50109">
    <property type="entry name" value="HIS_KIN"/>
    <property type="match status" value="1"/>
</dbReference>
<keyword evidence="11" id="KW-0902">Two-component regulatory system</keyword>
<dbReference type="SMART" id="SM00388">
    <property type="entry name" value="HisKA"/>
    <property type="match status" value="1"/>
</dbReference>
<comment type="caution">
    <text evidence="17">The sequence shown here is derived from an EMBL/GenBank/DDBJ whole genome shotgun (WGS) entry which is preliminary data.</text>
</comment>
<dbReference type="InterPro" id="IPR035965">
    <property type="entry name" value="PAS-like_dom_sf"/>
</dbReference>
<evidence type="ECO:0000313" key="17">
    <source>
        <dbReference type="EMBL" id="PMP74014.1"/>
    </source>
</evidence>
<evidence type="ECO:0000256" key="10">
    <source>
        <dbReference type="ARBA" id="ARBA00022840"/>
    </source>
</evidence>
<evidence type="ECO:0000256" key="1">
    <source>
        <dbReference type="ARBA" id="ARBA00000085"/>
    </source>
</evidence>
<dbReference type="GO" id="GO:0000155">
    <property type="term" value="F:phosphorelay sensor kinase activity"/>
    <property type="evidence" value="ECO:0007669"/>
    <property type="project" value="InterPro"/>
</dbReference>
<evidence type="ECO:0000256" key="3">
    <source>
        <dbReference type="ARBA" id="ARBA00004314"/>
    </source>
</evidence>
<dbReference type="GO" id="GO:0045121">
    <property type="term" value="C:membrane raft"/>
    <property type="evidence" value="ECO:0007669"/>
    <property type="project" value="UniProtKB-SubCell"/>
</dbReference>
<dbReference type="Gene3D" id="3.30.565.10">
    <property type="entry name" value="Histidine kinase-like ATPase, C-terminal domain"/>
    <property type="match status" value="1"/>
</dbReference>
<dbReference type="NCBIfam" id="TIGR00229">
    <property type="entry name" value="sensory_box"/>
    <property type="match status" value="1"/>
</dbReference>
<dbReference type="InterPro" id="IPR003018">
    <property type="entry name" value="GAF"/>
</dbReference>
<sequence length="944" mass="105081">MYRSASREAVWHVLLDGIRSLTAAHVALIYQFVPETCQFKLFVDRITPDSPVPETFTIPHYLQHDLLLLRQPIVFTPGQQSTPLASALTNTIWPIQPPVQIVILPLVDDGKVQALCICGWVEPVAEQYVSVLQFLVDDAGYARSILAHTGDVQQNDGSSLNVIDGLSLLYNPPLDQLVEVALSQLIETVGAAAGALYLYDDATHSLTLKRVTTGSLPTPLATIVHRLWGDETLAGYTHALATSLFESGSDITYLVADPTVSSQYAPLHAFMRSYALDGMLTLAMVAGGWQAGVVQLIPWPGSSFNERQWQWLRILVRQIGIAVEHARLFEQLQIELDRAQAVVETTNDGIVVLDRQRRVVIINRRACYFFGITEADIKEKSYDDLLLVFSRVFANSVRLGFWLGQLLGSETDRGWEEFQVVYPKSRRLHCFSAPVINRREQYLGRILIFRDVTREREIERLKDEFISIVSHELRTPLSSVQGSLQLVLGDDERGKTGLGDRLPPQVRTMLQISLNNTQRLIRLVNDILDVNKIEQGKLQLQRKPVSPLAICRSAVEELTSFARQHGVTIALDVPPNLPFVDADQDRIVQVVVNLLSNAIKFSSKGQRVLLSVVYETSVVRFSVRDWGPGIPHTDQQFLFQKFRQLNQANNRERSGTGLGLAISKELVELHGGKIWVQSEPGQGSIFNFTLPLAKLQPPSSESRPPLIVIVSTDHPWTEKLYAALNVTTEWEVAKIDIRDLIKSLPARQPACIVVIDSGDLGDLVAQIRAIVLYSLIPMIVISDQPVTNLPRDVITLSFDRSVDDVATIVRRQIMKPQPLVLVVDDDPNVRPVLVRILQRHQMRVLSTSDGAEALDLVQHVRPDAILLDLRMPGMDGLEVLQRLQANPTTSTIPVVVLTANDLGPDAREQAFALGARGFLEKPATAERLIAIITSVIQANEVANE</sequence>
<dbReference type="Gene3D" id="3.30.450.40">
    <property type="match status" value="1"/>
</dbReference>
<dbReference type="SUPFAM" id="SSF55874">
    <property type="entry name" value="ATPase domain of HSP90 chaperone/DNA topoisomerase II/histidine kinase"/>
    <property type="match status" value="1"/>
</dbReference>
<keyword evidence="5" id="KW-1003">Cell membrane</keyword>
<evidence type="ECO:0000256" key="7">
    <source>
        <dbReference type="ARBA" id="ARBA00022679"/>
    </source>
</evidence>
<evidence type="ECO:0000256" key="13">
    <source>
        <dbReference type="PROSITE-ProRule" id="PRU00169"/>
    </source>
</evidence>
<feature type="modified residue" description="4-aspartylphosphate" evidence="13">
    <location>
        <position position="868"/>
    </location>
</feature>
<protein>
    <recommendedName>
        <fullName evidence="4">histidine kinase</fullName>
        <ecNumber evidence="4">2.7.13.3</ecNumber>
    </recommendedName>
</protein>
<gene>
    <name evidence="17" type="ORF">C0184_15545</name>
</gene>
<keyword evidence="6 13" id="KW-0597">Phosphoprotein</keyword>
<dbReference type="InterPro" id="IPR003594">
    <property type="entry name" value="HATPase_dom"/>
</dbReference>
<name>A0A2J6WTK1_9CHLR</name>
<dbReference type="InterPro" id="IPR036097">
    <property type="entry name" value="HisK_dim/P_sf"/>
</dbReference>
<evidence type="ECO:0000259" key="14">
    <source>
        <dbReference type="PROSITE" id="PS50109"/>
    </source>
</evidence>
<dbReference type="Gene3D" id="1.10.287.130">
    <property type="match status" value="1"/>
</dbReference>
<dbReference type="Pfam" id="PF00989">
    <property type="entry name" value="PAS"/>
    <property type="match status" value="1"/>
</dbReference>
<keyword evidence="7" id="KW-0808">Transferase</keyword>
<dbReference type="PROSITE" id="PS50110">
    <property type="entry name" value="RESPONSE_REGULATORY"/>
    <property type="match status" value="1"/>
</dbReference>
<feature type="domain" description="PAS" evidence="16">
    <location>
        <begin position="335"/>
        <end position="381"/>
    </location>
</feature>
<dbReference type="PRINTS" id="PR00344">
    <property type="entry name" value="BCTRLSENSOR"/>
</dbReference>
<evidence type="ECO:0000256" key="11">
    <source>
        <dbReference type="ARBA" id="ARBA00023012"/>
    </source>
</evidence>
<feature type="domain" description="Response regulatory" evidence="15">
    <location>
        <begin position="819"/>
        <end position="936"/>
    </location>
</feature>
<dbReference type="SMART" id="SM00387">
    <property type="entry name" value="HATPase_c"/>
    <property type="match status" value="1"/>
</dbReference>
<evidence type="ECO:0000256" key="5">
    <source>
        <dbReference type="ARBA" id="ARBA00022475"/>
    </source>
</evidence>
<dbReference type="Proteomes" id="UP000243376">
    <property type="component" value="Unassembled WGS sequence"/>
</dbReference>
<dbReference type="SMART" id="SM00091">
    <property type="entry name" value="PAS"/>
    <property type="match status" value="1"/>
</dbReference>
<organism evidence="17 18">
    <name type="scientific">Chloroflexus aggregans</name>
    <dbReference type="NCBI Taxonomy" id="152260"/>
    <lineage>
        <taxon>Bacteria</taxon>
        <taxon>Bacillati</taxon>
        <taxon>Chloroflexota</taxon>
        <taxon>Chloroflexia</taxon>
        <taxon>Chloroflexales</taxon>
        <taxon>Chloroflexineae</taxon>
        <taxon>Chloroflexaceae</taxon>
        <taxon>Chloroflexus</taxon>
    </lineage>
</organism>
<dbReference type="Pfam" id="PF00512">
    <property type="entry name" value="HisKA"/>
    <property type="match status" value="1"/>
</dbReference>
<dbReference type="InterPro" id="IPR029016">
    <property type="entry name" value="GAF-like_dom_sf"/>
</dbReference>
<keyword evidence="8" id="KW-0547">Nucleotide-binding</keyword>
<dbReference type="Pfam" id="PF02518">
    <property type="entry name" value="HATPase_c"/>
    <property type="match status" value="1"/>
</dbReference>
<evidence type="ECO:0000259" key="15">
    <source>
        <dbReference type="PROSITE" id="PS50110"/>
    </source>
</evidence>
<dbReference type="GO" id="GO:0005524">
    <property type="term" value="F:ATP binding"/>
    <property type="evidence" value="ECO:0007669"/>
    <property type="project" value="UniProtKB-KW"/>
</dbReference>